<dbReference type="GO" id="GO:0008218">
    <property type="term" value="P:bioluminescence"/>
    <property type="evidence" value="ECO:0007669"/>
    <property type="project" value="InterPro"/>
</dbReference>
<dbReference type="InterPro" id="IPR008670">
    <property type="entry name" value="CoA_reduct_LuxC"/>
</dbReference>
<evidence type="ECO:0000256" key="1">
    <source>
        <dbReference type="ARBA" id="ARBA00022857"/>
    </source>
</evidence>
<dbReference type="AlphaFoldDB" id="A0A382KGN2"/>
<feature type="non-terminal residue" evidence="2">
    <location>
        <position position="1"/>
    </location>
</feature>
<dbReference type="EMBL" id="UINC01080599">
    <property type="protein sequence ID" value="SVC23680.1"/>
    <property type="molecule type" value="Genomic_DNA"/>
</dbReference>
<reference evidence="2" key="1">
    <citation type="submission" date="2018-05" db="EMBL/GenBank/DDBJ databases">
        <authorList>
            <person name="Lanie J.A."/>
            <person name="Ng W.-L."/>
            <person name="Kazmierczak K.M."/>
            <person name="Andrzejewski T.M."/>
            <person name="Davidsen T.M."/>
            <person name="Wayne K.J."/>
            <person name="Tettelin H."/>
            <person name="Glass J.I."/>
            <person name="Rusch D."/>
            <person name="Podicherti R."/>
            <person name="Tsui H.-C.T."/>
            <person name="Winkler M.E."/>
        </authorList>
    </citation>
    <scope>NUCLEOTIDE SEQUENCE</scope>
</reference>
<organism evidence="2">
    <name type="scientific">marine metagenome</name>
    <dbReference type="NCBI Taxonomy" id="408172"/>
    <lineage>
        <taxon>unclassified sequences</taxon>
        <taxon>metagenomes</taxon>
        <taxon>ecological metagenomes</taxon>
    </lineage>
</organism>
<protein>
    <recommendedName>
        <fullName evidence="3">Acyl-CoA reductase</fullName>
    </recommendedName>
</protein>
<gene>
    <name evidence="2" type="ORF">METZ01_LOCUS276534</name>
</gene>
<name>A0A382KGN2_9ZZZZ</name>
<keyword evidence="1" id="KW-0521">NADP</keyword>
<evidence type="ECO:0000313" key="2">
    <source>
        <dbReference type="EMBL" id="SVC23680.1"/>
    </source>
</evidence>
<proteinExistence type="predicted"/>
<evidence type="ECO:0008006" key="3">
    <source>
        <dbReference type="Google" id="ProtNLM"/>
    </source>
</evidence>
<sequence length="239" mass="26094">AYGGDNAIRSLRVRTPITTRLLTYTHRVAVGVVGRGALGADHGIGVAGRAARAVSMFDQRGCVSPHVLYVEEGGKVEPAEWARVLWNALADLEVELPVGQLRSGEASAVHQMRGMAEVREASGAGTRDFYETPGFATVIFEPELDFTVSCLSRVVYVKPIRNWEVVPEVLDGVKQHLQTVALEGLGPRRKTLAEMLGQMGVTRITSFEKAPWPPPWWHHDGSSVLAGMVRWIDLEGEGD</sequence>
<accession>A0A382KGN2</accession>
<dbReference type="Pfam" id="PF05893">
    <property type="entry name" value="LuxC"/>
    <property type="match status" value="1"/>
</dbReference>
<dbReference type="GO" id="GO:0003995">
    <property type="term" value="F:acyl-CoA dehydrogenase activity"/>
    <property type="evidence" value="ECO:0007669"/>
    <property type="project" value="InterPro"/>
</dbReference>